<gene>
    <name evidence="1" type="ORF">Pmani_023066</name>
</gene>
<proteinExistence type="predicted"/>
<protein>
    <submittedName>
        <fullName evidence="1">Uncharacterized protein</fullName>
    </submittedName>
</protein>
<evidence type="ECO:0000313" key="2">
    <source>
        <dbReference type="Proteomes" id="UP001292094"/>
    </source>
</evidence>
<name>A0AAE1PCP6_9EUCA</name>
<comment type="caution">
    <text evidence="1">The sequence shown here is derived from an EMBL/GenBank/DDBJ whole genome shotgun (WGS) entry which is preliminary data.</text>
</comment>
<organism evidence="1 2">
    <name type="scientific">Petrolisthes manimaculis</name>
    <dbReference type="NCBI Taxonomy" id="1843537"/>
    <lineage>
        <taxon>Eukaryota</taxon>
        <taxon>Metazoa</taxon>
        <taxon>Ecdysozoa</taxon>
        <taxon>Arthropoda</taxon>
        <taxon>Crustacea</taxon>
        <taxon>Multicrustacea</taxon>
        <taxon>Malacostraca</taxon>
        <taxon>Eumalacostraca</taxon>
        <taxon>Eucarida</taxon>
        <taxon>Decapoda</taxon>
        <taxon>Pleocyemata</taxon>
        <taxon>Anomura</taxon>
        <taxon>Galatheoidea</taxon>
        <taxon>Porcellanidae</taxon>
        <taxon>Petrolisthes</taxon>
    </lineage>
</organism>
<dbReference type="Proteomes" id="UP001292094">
    <property type="component" value="Unassembled WGS sequence"/>
</dbReference>
<keyword evidence="2" id="KW-1185">Reference proteome</keyword>
<dbReference type="EMBL" id="JAWZYT010002341">
    <property type="protein sequence ID" value="KAK4305021.1"/>
    <property type="molecule type" value="Genomic_DNA"/>
</dbReference>
<dbReference type="AlphaFoldDB" id="A0AAE1PCP6"/>
<reference evidence="1" key="1">
    <citation type="submission" date="2023-11" db="EMBL/GenBank/DDBJ databases">
        <title>Genome assemblies of two species of porcelain crab, Petrolisthes cinctipes and Petrolisthes manimaculis (Anomura: Porcellanidae).</title>
        <authorList>
            <person name="Angst P."/>
        </authorList>
    </citation>
    <scope>NUCLEOTIDE SEQUENCE</scope>
    <source>
        <strain evidence="1">PB745_02</strain>
        <tissue evidence="1">Gill</tissue>
    </source>
</reference>
<sequence length="88" mass="10178">MASVWLTSSRDRWVCQGNKDFFHHSAAPFRHPLQFTHTLTSGRTTETRYLLSEISVLQETYEPSLLTIVFIHPSIYSSSTGIKSYWLL</sequence>
<accession>A0AAE1PCP6</accession>
<evidence type="ECO:0000313" key="1">
    <source>
        <dbReference type="EMBL" id="KAK4305021.1"/>
    </source>
</evidence>